<dbReference type="RefSeq" id="WP_048549519.1">
    <property type="nucleotide sequence ID" value="NZ_HF570958.1"/>
</dbReference>
<dbReference type="AlphaFoldDB" id="A0A077LV35"/>
<organism evidence="1 2">
    <name type="scientific">Nostocoides japonicum T1-X7</name>
    <dbReference type="NCBI Taxonomy" id="1194083"/>
    <lineage>
        <taxon>Bacteria</taxon>
        <taxon>Bacillati</taxon>
        <taxon>Actinomycetota</taxon>
        <taxon>Actinomycetes</taxon>
        <taxon>Micrococcales</taxon>
        <taxon>Intrasporangiaceae</taxon>
        <taxon>Nostocoides</taxon>
    </lineage>
</organism>
<accession>A0A077LV35</accession>
<protein>
    <submittedName>
        <fullName evidence="1">Uncharacterized protein</fullName>
    </submittedName>
</protein>
<dbReference type="Proteomes" id="UP000035721">
    <property type="component" value="Unassembled WGS sequence"/>
</dbReference>
<proteinExistence type="predicted"/>
<evidence type="ECO:0000313" key="1">
    <source>
        <dbReference type="EMBL" id="CCH75884.1"/>
    </source>
</evidence>
<comment type="caution">
    <text evidence="1">The sequence shown here is derived from an EMBL/GenBank/DDBJ whole genome shotgun (WGS) entry which is preliminary data.</text>
</comment>
<name>A0A077LV35_9MICO</name>
<gene>
    <name evidence="1" type="ORF">BN12_10031</name>
</gene>
<dbReference type="EMBL" id="CAJB01000001">
    <property type="protein sequence ID" value="CCH75884.1"/>
    <property type="molecule type" value="Genomic_DNA"/>
</dbReference>
<sequence>MTGELASLAADIDARCRLSGDFVLRSAQGANVHTVVCAIDRSEAGGNRLQSIGVHTRPVLRKTDLDRARG</sequence>
<reference evidence="1 2" key="1">
    <citation type="journal article" date="2013" name="ISME J.">
        <title>A metabolic model for members of the genus Tetrasphaera involved in enhanced biological phosphorus removal.</title>
        <authorList>
            <person name="Kristiansen R."/>
            <person name="Nguyen H.T.T."/>
            <person name="Saunders A.M."/>
            <person name="Nielsen J.L."/>
            <person name="Wimmer R."/>
            <person name="Le V.Q."/>
            <person name="McIlroy S.J."/>
            <person name="Petrovski S."/>
            <person name="Seviour R.J."/>
            <person name="Calteau A."/>
            <person name="Nielsen K.L."/>
            <person name="Nielsen P.H."/>
        </authorList>
    </citation>
    <scope>NUCLEOTIDE SEQUENCE [LARGE SCALE GENOMIC DNA]</scope>
    <source>
        <strain evidence="1 2">T1-X7</strain>
    </source>
</reference>
<keyword evidence="2" id="KW-1185">Reference proteome</keyword>
<evidence type="ECO:0000313" key="2">
    <source>
        <dbReference type="Proteomes" id="UP000035721"/>
    </source>
</evidence>